<dbReference type="InterPro" id="IPR022385">
    <property type="entry name" value="Rhs_assc_core"/>
</dbReference>
<keyword evidence="8" id="KW-1185">Reference proteome</keyword>
<keyword evidence="2" id="KW-0964">Secreted</keyword>
<dbReference type="Proteomes" id="UP001241656">
    <property type="component" value="Chromosome"/>
</dbReference>
<feature type="chain" id="PRO_5045387434" evidence="5">
    <location>
        <begin position="19"/>
        <end position="2234"/>
    </location>
</feature>
<protein>
    <submittedName>
        <fullName evidence="7">FG-GAP-like repeat-containing protein</fullName>
    </submittedName>
</protein>
<dbReference type="PANTHER" id="PTHR32305">
    <property type="match status" value="1"/>
</dbReference>
<sequence>MKKFYSLFALFSVALSFSQTILNQSETSSRIIEDPQEIKMLPGFSANSANINLFVAKISASDSPANSDAGASNSSGTIGSNFFHDTQGNIEVNGGGQLQFTLPIALPPGVKSVAPQINLVYTSGSGNGIAGYGWNISGFSSISRVGKTIMNDGEVQGIRLDYSDYFSLSGQRLILKSGTYGKNGSEYVTEKYSNIKIKSVGTIIGQKWEGPEYWEITFEDGSQAWYGAIGSAANNARTPIEYNIVKWRDPQGNIINYYYEQYNNTAIISAISWGENEALGKNSFNEILFNYIARDLKEATYVNGLQFIQSKLLSNIIVNTNGNLFKKYEVNYKKSGTNYQFINYITERNSADQEANPVVFTNQSDNFVPPTTFAQNSRFDDIYGENIISGDFDGDGKLDFVKDNNIMLARLDGNNQVYSLNIQGTVLSAITYVKNDVLLNKQVLLTYESDYPNKKLILNIYEFADGEAHLIKSYVSDLSQYPTLSDETTPPPPVYEDGGKCPGYYDGETGDWICHPITYYYKYVAKAQDADFNGDGISDILLSVSQQQIKHHYVWDDSIGGFFPIDSVIRLKNKNLFWYYANPQLVDSNFPDNTKVADFNGDGKSDLLKIEDNSIQVYEMTTQGQFNNIFSTTKESLDEIMYFGDFNGDGKTDILAPIANDSSNWIMYISTGNAFRKELYTNLYLYKPINQGSPRKNRNTQRTYATPDLNKDGKSDFLIFESQVWFRDGVLDWNNPDSSYGFNYLRNEGVDPNGRPIFANVYHIDPKELNWDGEDINYSMYGEHYIPLFGNFRITQLNTDFAIIHKTKLITWDLGNKINKISKIKTITQGGIKTEAGYASLTSAGNIYKANDTASLLYPYVNIIENINYDIVSTLIQGDRKQDFRYKDMVGHLHGKGMLGFRQSARSTFYAGGLESTKVWSGSAMNLVDEVLPAKEWSIKTTSEDAVFPADISQYNSELLSFKGYEYKIEKRLNGNIVTSYSEADKPKIVTAVNPHITTSKDFQKDIKTVHIVLSYDDLYLPTKSTTDINEGFATTTTEVAYNAPITAGANYSIGKPLWKTETVQVYGDIKNGKEEYEYNGSLLVKKKTYNRDNTQYIEEFYGYDGFGNIIQKTVRNPYNNDQVQAATIKSQYDDKGRFVIKKTDHLDLTTLFTYNNWGQILTQTDPLNNKLTNSYDAWGKLLTSNTNLSGTTTFTYEKLTNGDAKVTEYSPDGDQKVTYVNILGQSYKSSVKGFAQGAYISSEIKYDVLGRKIKESEPYFEGSAATKWNITAYDEYSRPINFTSFTGKTVETTYQGRTVKTIETNNNNRSKTQVFDAAGKLYSVTDLGGTITYKYNAAGENTEAKYGTNTVKTGYDYWGRKNFFYDPANSVDENHAYRYEYNGYGQLIHAISPKGHKYYQYNTWGQQFRQTEVANDNTSTNKNIIFQYDIKGRLIKKTGTNKGEYYDSHINYDAHGRVVSSVESSNGKSYYRKNIKYDDKGRIVSYEKGLSSSGNITKATVENIYSVWNGELYQVKDQTSDRILWELTETNDKEQVLKAKLGGTDIENTYDGNSFLSYINHKNIINGNTVLYINYSFNAIKNELNSRNTGGSLNILESFEYDENNRLKKWSDPKIPGYFFTNEYDDQGRIRGNDQIGTIKFEHPSKIYQPTGATLNTAGEQNYTGNLIQKISYNENNDPVFIDGEKGDVSFSYGLTSMRQRATYGGNFGEGNTGKYTKYYSEEGSYEITVDHITGKERHILYIGGDPYSSNIIFVKNFEESAGSYKFLHKDYLGSILAITDEAGNILEQRHFDAWGNLTFFKIAGVDQDVKIFNEKSLVDRGYTSHEHYSEVGIIHMNGRLYDPLLRRFLNADENIQDPQNTQNYNKYGYVLNNPLLYNDPSGEFIDPISMGIAIGVAIFTSIATDYYMNRPVDIGNMFQSVVMAVMSAGMSDGLGTAFAIAKDAKLVPKILNAVAKAGAHGVTQSIVSSVQGGNFESGFLSGVFASVAGDLLDLGIGNSGEFSVVRSKGFALLTGAVSGGTGSVLGGGNFWMGAAQGVVVTAFNYLAHRSGATSHNQKSEDYLLYDGDEIIWYNSQGVVLERFPATSGLPGYQNANYQNVADAGPVPQGKYNVNLTLDPNRTVNINSRTGETTPGNGIETIPSTFTTSSGKTYSYPGWGTIRAKLNPSTGTNTYGRNNFYLHDSHKGYSHGCIEIGRGFFPKLIQYSKSHSSINIIVKYQYQNTSTLGRTFY</sequence>
<dbReference type="PANTHER" id="PTHR32305:SF15">
    <property type="entry name" value="PROTEIN RHSA-RELATED"/>
    <property type="match status" value="1"/>
</dbReference>
<evidence type="ECO:0000259" key="6">
    <source>
        <dbReference type="Pfam" id="PF10908"/>
    </source>
</evidence>
<evidence type="ECO:0000256" key="2">
    <source>
        <dbReference type="ARBA" id="ARBA00022525"/>
    </source>
</evidence>
<dbReference type="InterPro" id="IPR003284">
    <property type="entry name" value="Sal_SpvB"/>
</dbReference>
<reference evidence="7 8" key="1">
    <citation type="submission" date="2023-05" db="EMBL/GenBank/DDBJ databases">
        <title>Genomic insight into Chryseobacterium sp. wdc7 isolated forest soil (Gotjawal).</title>
        <authorList>
            <person name="Park S.-J."/>
        </authorList>
    </citation>
    <scope>NUCLEOTIDE SEQUENCE [LARGE SCALE GENOMIC DNA]</scope>
    <source>
        <strain evidence="8">wdc7</strain>
    </source>
</reference>
<dbReference type="Gene3D" id="2.180.10.10">
    <property type="entry name" value="RHS repeat-associated core"/>
    <property type="match status" value="1"/>
</dbReference>
<comment type="subcellular location">
    <subcellularLocation>
        <location evidence="1">Secreted</location>
    </subcellularLocation>
</comment>
<dbReference type="NCBIfam" id="TIGR01643">
    <property type="entry name" value="YD_repeat_2x"/>
    <property type="match status" value="1"/>
</dbReference>
<dbReference type="EMBL" id="CP124855">
    <property type="protein sequence ID" value="WHF51865.1"/>
    <property type="molecule type" value="Genomic_DNA"/>
</dbReference>
<keyword evidence="3 5" id="KW-0732">Signal</keyword>
<feature type="signal peptide" evidence="5">
    <location>
        <begin position="1"/>
        <end position="18"/>
    </location>
</feature>
<name>A0ABY8RD23_9FLAO</name>
<evidence type="ECO:0000256" key="4">
    <source>
        <dbReference type="ARBA" id="ARBA00023026"/>
    </source>
</evidence>
<feature type="domain" description="Tlde1" evidence="6">
    <location>
        <begin position="2085"/>
        <end position="2199"/>
    </location>
</feature>
<dbReference type="Pfam" id="PF10908">
    <property type="entry name" value="Tlde1_dom"/>
    <property type="match status" value="1"/>
</dbReference>
<evidence type="ECO:0000256" key="1">
    <source>
        <dbReference type="ARBA" id="ARBA00004613"/>
    </source>
</evidence>
<evidence type="ECO:0000256" key="3">
    <source>
        <dbReference type="ARBA" id="ARBA00022729"/>
    </source>
</evidence>
<dbReference type="Pfam" id="PF03534">
    <property type="entry name" value="SpvB"/>
    <property type="match status" value="1"/>
</dbReference>
<dbReference type="InterPro" id="IPR028994">
    <property type="entry name" value="Integrin_alpha_N"/>
</dbReference>
<dbReference type="RefSeq" id="WP_282905185.1">
    <property type="nucleotide sequence ID" value="NZ_CP124855.1"/>
</dbReference>
<evidence type="ECO:0000256" key="5">
    <source>
        <dbReference type="SAM" id="SignalP"/>
    </source>
</evidence>
<accession>A0ABY8RD23</accession>
<dbReference type="InterPro" id="IPR050708">
    <property type="entry name" value="T6SS_VgrG/RHS"/>
</dbReference>
<dbReference type="InterPro" id="IPR006530">
    <property type="entry name" value="YD"/>
</dbReference>
<gene>
    <name evidence="7" type="ORF">QGN23_00975</name>
</gene>
<dbReference type="SUPFAM" id="SSF69318">
    <property type="entry name" value="Integrin alpha N-terminal domain"/>
    <property type="match status" value="1"/>
</dbReference>
<evidence type="ECO:0000313" key="7">
    <source>
        <dbReference type="EMBL" id="WHF51865.1"/>
    </source>
</evidence>
<organism evidence="7 8">
    <name type="scientific">Chryseobacterium gotjawalense</name>
    <dbReference type="NCBI Taxonomy" id="3042315"/>
    <lineage>
        <taxon>Bacteria</taxon>
        <taxon>Pseudomonadati</taxon>
        <taxon>Bacteroidota</taxon>
        <taxon>Flavobacteriia</taxon>
        <taxon>Flavobacteriales</taxon>
        <taxon>Weeksellaceae</taxon>
        <taxon>Chryseobacterium group</taxon>
        <taxon>Chryseobacterium</taxon>
    </lineage>
</organism>
<dbReference type="InterPro" id="IPR021225">
    <property type="entry name" value="Tlde1_dom"/>
</dbReference>
<dbReference type="NCBIfam" id="TIGR03696">
    <property type="entry name" value="Rhs_assc_core"/>
    <property type="match status" value="1"/>
</dbReference>
<dbReference type="InterPro" id="IPR013517">
    <property type="entry name" value="FG-GAP"/>
</dbReference>
<dbReference type="Pfam" id="PF13517">
    <property type="entry name" value="FG-GAP_3"/>
    <property type="match status" value="1"/>
</dbReference>
<evidence type="ECO:0000313" key="8">
    <source>
        <dbReference type="Proteomes" id="UP001241656"/>
    </source>
</evidence>
<proteinExistence type="predicted"/>
<keyword evidence="4" id="KW-0843">Virulence</keyword>